<dbReference type="AlphaFoldDB" id="A0A1G5GI36"/>
<gene>
    <name evidence="1" type="ORF">SAMN05720606_105285</name>
</gene>
<dbReference type="Pfam" id="PF13376">
    <property type="entry name" value="OmdA"/>
    <property type="match status" value="1"/>
</dbReference>
<dbReference type="EMBL" id="FMVM01000005">
    <property type="protein sequence ID" value="SCY51242.1"/>
    <property type="molecule type" value="Genomic_DNA"/>
</dbReference>
<evidence type="ECO:0000313" key="2">
    <source>
        <dbReference type="Proteomes" id="UP000198538"/>
    </source>
</evidence>
<accession>A0A1G5GI36</accession>
<proteinExistence type="predicted"/>
<organism evidence="1 2">
    <name type="scientific">Paenibacillus polysaccharolyticus</name>
    <dbReference type="NCBI Taxonomy" id="582692"/>
    <lineage>
        <taxon>Bacteria</taxon>
        <taxon>Bacillati</taxon>
        <taxon>Bacillota</taxon>
        <taxon>Bacilli</taxon>
        <taxon>Bacillales</taxon>
        <taxon>Paenibacillaceae</taxon>
        <taxon>Paenibacillus</taxon>
    </lineage>
</organism>
<name>A0A1G5GI36_9BACL</name>
<evidence type="ECO:0000313" key="1">
    <source>
        <dbReference type="EMBL" id="SCY51242.1"/>
    </source>
</evidence>
<dbReference type="Proteomes" id="UP000198538">
    <property type="component" value="Unassembled WGS sequence"/>
</dbReference>
<protein>
    <submittedName>
        <fullName evidence="1">Uncharacterized conserved protein YdeI, YjbR/CyaY-like superfamily, DUF1801 family</fullName>
    </submittedName>
</protein>
<dbReference type="STRING" id="582692.SAMN05720606_105285"/>
<keyword evidence="2" id="KW-1185">Reference proteome</keyword>
<reference evidence="2" key="1">
    <citation type="submission" date="2016-10" db="EMBL/GenBank/DDBJ databases">
        <authorList>
            <person name="Varghese N."/>
            <person name="Submissions S."/>
        </authorList>
    </citation>
    <scope>NUCLEOTIDE SEQUENCE [LARGE SCALE GENOMIC DNA]</scope>
    <source>
        <strain evidence="2">BL9</strain>
    </source>
</reference>
<sequence>MMPSVPLERILTFTSREELRNWLQEHGTTESCCWVPVSLKPRPDTLLYLDAVEEALCFGWIDGVKKKTSDGLLLQRLSPRSRKSSWTELNKERVRRLERLGLMQDAGRKVLPDMNPEAFVVDAEIEERLTADRQVHDHFVAFPLLYQRVRIDTIQSVKRQPALFQSRLDKFIQHTQANQLYGQWHDNGRLLQD</sequence>